<accession>A0ABS7C9R9</accession>
<reference evidence="9 10" key="1">
    <citation type="submission" date="2021-07" db="EMBL/GenBank/DDBJ databases">
        <title>Paenibacillus radiodurans sp. nov., isolated from the southeastern edge of Tengger Desert.</title>
        <authorList>
            <person name="Zhang G."/>
        </authorList>
    </citation>
    <scope>NUCLEOTIDE SEQUENCE [LARGE SCALE GENOMIC DNA]</scope>
    <source>
        <strain evidence="9 10">CCM 7311</strain>
    </source>
</reference>
<dbReference type="Pfam" id="PF01032">
    <property type="entry name" value="FecCD"/>
    <property type="match status" value="1"/>
</dbReference>
<dbReference type="InterPro" id="IPR037294">
    <property type="entry name" value="ABC_BtuC-like"/>
</dbReference>
<evidence type="ECO:0000256" key="8">
    <source>
        <dbReference type="SAM" id="Phobius"/>
    </source>
</evidence>
<evidence type="ECO:0000313" key="10">
    <source>
        <dbReference type="Proteomes" id="UP001519887"/>
    </source>
</evidence>
<protein>
    <submittedName>
        <fullName evidence="9">Iron ABC transporter permease</fullName>
    </submittedName>
</protein>
<comment type="subcellular location">
    <subcellularLocation>
        <location evidence="1">Cell membrane</location>
        <topology evidence="1">Multi-pass membrane protein</topology>
    </subcellularLocation>
</comment>
<sequence>ARMLVGNDYRVLLPASALLGVAVITACDTVARLAFAPIELPVGVIMGALGAPFFLYLLRRKTV</sequence>
<dbReference type="PANTHER" id="PTHR30472">
    <property type="entry name" value="FERRIC ENTEROBACTIN TRANSPORT SYSTEM PERMEASE PROTEIN"/>
    <property type="match status" value="1"/>
</dbReference>
<keyword evidence="5 8" id="KW-0812">Transmembrane</keyword>
<dbReference type="SUPFAM" id="SSF81345">
    <property type="entry name" value="ABC transporter involved in vitamin B12 uptake, BtuC"/>
    <property type="match status" value="1"/>
</dbReference>
<dbReference type="EMBL" id="JAHZIK010000907">
    <property type="protein sequence ID" value="MBW7457618.1"/>
    <property type="molecule type" value="Genomic_DNA"/>
</dbReference>
<evidence type="ECO:0000256" key="1">
    <source>
        <dbReference type="ARBA" id="ARBA00004651"/>
    </source>
</evidence>
<dbReference type="Gene3D" id="1.10.3470.10">
    <property type="entry name" value="ABC transporter involved in vitamin B12 uptake, BtuC"/>
    <property type="match status" value="1"/>
</dbReference>
<evidence type="ECO:0000256" key="2">
    <source>
        <dbReference type="ARBA" id="ARBA00007935"/>
    </source>
</evidence>
<keyword evidence="4" id="KW-1003">Cell membrane</keyword>
<evidence type="ECO:0000256" key="4">
    <source>
        <dbReference type="ARBA" id="ARBA00022475"/>
    </source>
</evidence>
<comment type="similarity">
    <text evidence="2">Belongs to the binding-protein-dependent transport system permease family. FecCD subfamily.</text>
</comment>
<dbReference type="PANTHER" id="PTHR30472:SF25">
    <property type="entry name" value="ABC TRANSPORTER PERMEASE PROTEIN MJ0876-RELATED"/>
    <property type="match status" value="1"/>
</dbReference>
<evidence type="ECO:0000256" key="3">
    <source>
        <dbReference type="ARBA" id="ARBA00022448"/>
    </source>
</evidence>
<organism evidence="9 10">
    <name type="scientific">Paenibacillus sepulcri</name>
    <dbReference type="NCBI Taxonomy" id="359917"/>
    <lineage>
        <taxon>Bacteria</taxon>
        <taxon>Bacillati</taxon>
        <taxon>Bacillota</taxon>
        <taxon>Bacilli</taxon>
        <taxon>Bacillales</taxon>
        <taxon>Paenibacillaceae</taxon>
        <taxon>Paenibacillus</taxon>
    </lineage>
</organism>
<feature type="transmembrane region" description="Helical" evidence="8">
    <location>
        <begin position="40"/>
        <end position="58"/>
    </location>
</feature>
<comment type="caution">
    <text evidence="9">The sequence shown here is derived from an EMBL/GenBank/DDBJ whole genome shotgun (WGS) entry which is preliminary data.</text>
</comment>
<proteinExistence type="inferred from homology"/>
<evidence type="ECO:0000256" key="6">
    <source>
        <dbReference type="ARBA" id="ARBA00022989"/>
    </source>
</evidence>
<gene>
    <name evidence="9" type="ORF">K0U00_26605</name>
</gene>
<keyword evidence="7 8" id="KW-0472">Membrane</keyword>
<keyword evidence="3" id="KW-0813">Transport</keyword>
<dbReference type="Proteomes" id="UP001519887">
    <property type="component" value="Unassembled WGS sequence"/>
</dbReference>
<feature type="transmembrane region" description="Helical" evidence="8">
    <location>
        <begin position="12"/>
        <end position="34"/>
    </location>
</feature>
<keyword evidence="6 8" id="KW-1133">Transmembrane helix</keyword>
<feature type="non-terminal residue" evidence="9">
    <location>
        <position position="1"/>
    </location>
</feature>
<evidence type="ECO:0000313" key="9">
    <source>
        <dbReference type="EMBL" id="MBW7457618.1"/>
    </source>
</evidence>
<dbReference type="InterPro" id="IPR000522">
    <property type="entry name" value="ABC_transptr_permease_BtuC"/>
</dbReference>
<name>A0ABS7C9R9_9BACL</name>
<keyword evidence="10" id="KW-1185">Reference proteome</keyword>
<evidence type="ECO:0000256" key="5">
    <source>
        <dbReference type="ARBA" id="ARBA00022692"/>
    </source>
</evidence>
<evidence type="ECO:0000256" key="7">
    <source>
        <dbReference type="ARBA" id="ARBA00023136"/>
    </source>
</evidence>